<accession>A0A8I1LCA6</accession>
<protein>
    <submittedName>
        <fullName evidence="1">Uncharacterized protein</fullName>
    </submittedName>
</protein>
<sequence>RGHDSRAVGDVFLECRNLIKPFYEMGRFSEYLDDRDEAAQTVTDRLFVDGAVWEDCEKDKNEGPANPGWSPPAAQRDLLVEQFMDLFDFLLSENE</sequence>
<evidence type="ECO:0000313" key="2">
    <source>
        <dbReference type="Proteomes" id="UP000603369"/>
    </source>
</evidence>
<evidence type="ECO:0000313" key="1">
    <source>
        <dbReference type="EMBL" id="MBK3429080.1"/>
    </source>
</evidence>
<dbReference type="Proteomes" id="UP000603369">
    <property type="component" value="Unassembled WGS sequence"/>
</dbReference>
<gene>
    <name evidence="1" type="ORF">JDP02_11280</name>
</gene>
<name>A0A8I1LCA6_9CORY</name>
<organism evidence="1 2">
    <name type="scientific">Corynebacterium tuberculostearicum</name>
    <dbReference type="NCBI Taxonomy" id="38304"/>
    <lineage>
        <taxon>Bacteria</taxon>
        <taxon>Bacillati</taxon>
        <taxon>Actinomycetota</taxon>
        <taxon>Actinomycetes</taxon>
        <taxon>Mycobacteriales</taxon>
        <taxon>Corynebacteriaceae</taxon>
        <taxon>Corynebacterium</taxon>
    </lineage>
</organism>
<dbReference type="EMBL" id="JAEHFL010000022">
    <property type="protein sequence ID" value="MBK3429080.1"/>
    <property type="molecule type" value="Genomic_DNA"/>
</dbReference>
<keyword evidence="2" id="KW-1185">Reference proteome</keyword>
<dbReference type="RefSeq" id="WP_200436314.1">
    <property type="nucleotide sequence ID" value="NZ_JAEHFL010000022.1"/>
</dbReference>
<dbReference type="AlphaFoldDB" id="A0A8I1LCA6"/>
<proteinExistence type="predicted"/>
<comment type="caution">
    <text evidence="1">The sequence shown here is derived from an EMBL/GenBank/DDBJ whole genome shotgun (WGS) entry which is preliminary data.</text>
</comment>
<feature type="non-terminal residue" evidence="1">
    <location>
        <position position="1"/>
    </location>
</feature>
<reference evidence="1 2" key="1">
    <citation type="submission" date="2020-12" db="EMBL/GenBank/DDBJ databases">
        <title>Draft genome sequence of the commensal strain Corynebacterium tuberculostearicum MFP09/CIP 102622 isolated from human skin.</title>
        <authorList>
            <person name="Boukerb A.M."/>
            <person name="Janvier X."/>
            <person name="Feuilloley M.G.J."/>
            <person name="Groboillot A."/>
        </authorList>
    </citation>
    <scope>NUCLEOTIDE SEQUENCE [LARGE SCALE GENOMIC DNA]</scope>
    <source>
        <strain evidence="1 2">CIP 102622</strain>
    </source>
</reference>